<keyword evidence="1" id="KW-1133">Transmembrane helix</keyword>
<dbReference type="AlphaFoldDB" id="A0A1H6C511"/>
<evidence type="ECO:0000256" key="1">
    <source>
        <dbReference type="SAM" id="Phobius"/>
    </source>
</evidence>
<sequence length="39" mass="4335">MRNGAVQLALTTDARDDIIWYAIIAVIFIIGVIFAIRSN</sequence>
<proteinExistence type="predicted"/>
<accession>A0A1H6C511</accession>
<evidence type="ECO:0000313" key="2">
    <source>
        <dbReference type="EMBL" id="SEG68018.1"/>
    </source>
</evidence>
<dbReference type="EMBL" id="FNVU01000008">
    <property type="protein sequence ID" value="SEG68018.1"/>
    <property type="molecule type" value="Genomic_DNA"/>
</dbReference>
<protein>
    <submittedName>
        <fullName evidence="2">Uncharacterized protein</fullName>
    </submittedName>
</protein>
<organism evidence="2 3">
    <name type="scientific">Actinacidiphila yanglinensis</name>
    <dbReference type="NCBI Taxonomy" id="310779"/>
    <lineage>
        <taxon>Bacteria</taxon>
        <taxon>Bacillati</taxon>
        <taxon>Actinomycetota</taxon>
        <taxon>Actinomycetes</taxon>
        <taxon>Kitasatosporales</taxon>
        <taxon>Streptomycetaceae</taxon>
        <taxon>Actinacidiphila</taxon>
    </lineage>
</organism>
<name>A0A1H6C511_9ACTN</name>
<keyword evidence="1" id="KW-0472">Membrane</keyword>
<keyword evidence="3" id="KW-1185">Reference proteome</keyword>
<reference evidence="2 3" key="1">
    <citation type="submission" date="2016-10" db="EMBL/GenBank/DDBJ databases">
        <authorList>
            <person name="de Groot N.N."/>
        </authorList>
    </citation>
    <scope>NUCLEOTIDE SEQUENCE [LARGE SCALE GENOMIC DNA]</scope>
    <source>
        <strain evidence="2 3">CGMCC 4.2023</strain>
    </source>
</reference>
<feature type="transmembrane region" description="Helical" evidence="1">
    <location>
        <begin position="18"/>
        <end position="36"/>
    </location>
</feature>
<gene>
    <name evidence="2" type="ORF">SAMN05216223_10852</name>
</gene>
<keyword evidence="1" id="KW-0812">Transmembrane</keyword>
<evidence type="ECO:0000313" key="3">
    <source>
        <dbReference type="Proteomes" id="UP000236754"/>
    </source>
</evidence>
<dbReference type="Proteomes" id="UP000236754">
    <property type="component" value="Unassembled WGS sequence"/>
</dbReference>